<comment type="caution">
    <text evidence="14">The sequence shown here is derived from an EMBL/GenBank/DDBJ whole genome shotgun (WGS) entry which is preliminary data.</text>
</comment>
<name>A0A2T7Q129_POMCA</name>
<evidence type="ECO:0000256" key="3">
    <source>
        <dbReference type="ARBA" id="ARBA00022676"/>
    </source>
</evidence>
<dbReference type="InterPro" id="IPR031481">
    <property type="entry name" value="Glyco_tran_10_N"/>
</dbReference>
<gene>
    <name evidence="14" type="ORF">C0Q70_02003</name>
</gene>
<dbReference type="AlphaFoldDB" id="A0A2T7Q129"/>
<dbReference type="UniPathway" id="UPA00378"/>
<dbReference type="EMBL" id="PZQS01000001">
    <property type="protein sequence ID" value="PVD39373.1"/>
    <property type="molecule type" value="Genomic_DNA"/>
</dbReference>
<dbReference type="Proteomes" id="UP000245119">
    <property type="component" value="Linkage Group LG1"/>
</dbReference>
<proteinExistence type="inferred from homology"/>
<sequence length="387" mass="44977">MRRRSVLLYCPSPLYETPNAEVKDANAKHVFVFYGTDLKISDLPLPRQPHHEWAVLHEESPKNNILFSFQDMLVLFNHTCTFRRESDYAITTQHLKSQKWLLDTKYMKSTHDKNAFQKTLGLAPIIFTHSDCDPPSDRDHFVQLLMKHIPVDSYGKCLNNRRLPESLQDPIKGMEHNEFFELVSKYKFSLAMENAVCKDYITEKLWRPLVVGSVPVIFGSPDVKDMLPSDHSGVVITDFATVENLAKFLHYLNNNDSAYEEYLNWKLTGITNPILKDILSRREWSSDQEGSMDFVTNFECFICKRLHENRRRMQKGLLPLKHVANESHYGCPVPHQFDENGQVSGIHKRWMYEWSMSEKMAKAVRQLVEAGKNFTLKDLDAHLSLDL</sequence>
<evidence type="ECO:0000256" key="7">
    <source>
        <dbReference type="ARBA" id="ARBA00022989"/>
    </source>
</evidence>
<evidence type="ECO:0000256" key="5">
    <source>
        <dbReference type="ARBA" id="ARBA00022692"/>
    </source>
</evidence>
<comment type="similarity">
    <text evidence="2 11">Belongs to the glycosyltransferase 10 family.</text>
</comment>
<evidence type="ECO:0000256" key="6">
    <source>
        <dbReference type="ARBA" id="ARBA00022968"/>
    </source>
</evidence>
<dbReference type="OrthoDB" id="9993460at2759"/>
<dbReference type="InterPro" id="IPR001503">
    <property type="entry name" value="Glyco_trans_10"/>
</dbReference>
<dbReference type="EC" id="2.4.1.-" evidence="11"/>
<feature type="domain" description="Fucosyltransferase N-terminal" evidence="13">
    <location>
        <begin position="26"/>
        <end position="89"/>
    </location>
</feature>
<dbReference type="GO" id="GO:0032580">
    <property type="term" value="C:Golgi cisterna membrane"/>
    <property type="evidence" value="ECO:0007669"/>
    <property type="project" value="UniProtKB-SubCell"/>
</dbReference>
<evidence type="ECO:0000313" key="15">
    <source>
        <dbReference type="Proteomes" id="UP000245119"/>
    </source>
</evidence>
<keyword evidence="4 11" id="KW-0808">Transferase</keyword>
<keyword evidence="5 11" id="KW-0812">Transmembrane</keyword>
<keyword evidence="7" id="KW-1133">Transmembrane helix</keyword>
<dbReference type="InterPro" id="IPR038577">
    <property type="entry name" value="GT10-like_C_sf"/>
</dbReference>
<keyword evidence="8" id="KW-0472">Membrane</keyword>
<keyword evidence="15" id="KW-1185">Reference proteome</keyword>
<dbReference type="GO" id="GO:0046920">
    <property type="term" value="F:alpha-(1-&gt;3)-fucosyltransferase activity"/>
    <property type="evidence" value="ECO:0007669"/>
    <property type="project" value="TreeGrafter"/>
</dbReference>
<dbReference type="InterPro" id="IPR055270">
    <property type="entry name" value="Glyco_tran_10_C"/>
</dbReference>
<accession>A0A2T7Q129</accession>
<evidence type="ECO:0000256" key="2">
    <source>
        <dbReference type="ARBA" id="ARBA00008919"/>
    </source>
</evidence>
<evidence type="ECO:0000259" key="12">
    <source>
        <dbReference type="Pfam" id="PF00852"/>
    </source>
</evidence>
<feature type="domain" description="Fucosyltransferase C-terminal" evidence="12">
    <location>
        <begin position="126"/>
        <end position="312"/>
    </location>
</feature>
<evidence type="ECO:0000256" key="10">
    <source>
        <dbReference type="ARBA" id="ARBA00060399"/>
    </source>
</evidence>
<evidence type="ECO:0000256" key="9">
    <source>
        <dbReference type="ARBA" id="ARBA00023180"/>
    </source>
</evidence>
<comment type="pathway">
    <text evidence="1">Protein modification; protein glycosylation.</text>
</comment>
<reference evidence="14 15" key="1">
    <citation type="submission" date="2018-04" db="EMBL/GenBank/DDBJ databases">
        <title>The genome of golden apple snail Pomacea canaliculata provides insight into stress tolerance and invasive adaptation.</title>
        <authorList>
            <person name="Liu C."/>
            <person name="Liu B."/>
            <person name="Ren Y."/>
            <person name="Zhang Y."/>
            <person name="Wang H."/>
            <person name="Li S."/>
            <person name="Jiang F."/>
            <person name="Yin L."/>
            <person name="Zhang G."/>
            <person name="Qian W."/>
            <person name="Fan W."/>
        </authorList>
    </citation>
    <scope>NUCLEOTIDE SEQUENCE [LARGE SCALE GENOMIC DNA]</scope>
    <source>
        <strain evidence="14">SZHN2017</strain>
        <tissue evidence="14">Muscle</tissue>
    </source>
</reference>
<keyword evidence="6" id="KW-0735">Signal-anchor</keyword>
<evidence type="ECO:0000259" key="13">
    <source>
        <dbReference type="Pfam" id="PF17039"/>
    </source>
</evidence>
<dbReference type="Gene3D" id="3.40.50.11660">
    <property type="entry name" value="Glycosyl transferase family 10, C-terminal domain"/>
    <property type="match status" value="1"/>
</dbReference>
<evidence type="ECO:0000256" key="8">
    <source>
        <dbReference type="ARBA" id="ARBA00023136"/>
    </source>
</evidence>
<dbReference type="Pfam" id="PF00852">
    <property type="entry name" value="Glyco_transf_10"/>
    <property type="match status" value="1"/>
</dbReference>
<evidence type="ECO:0000256" key="4">
    <source>
        <dbReference type="ARBA" id="ARBA00022679"/>
    </source>
</evidence>
<keyword evidence="11" id="KW-0333">Golgi apparatus</keyword>
<protein>
    <recommendedName>
        <fullName evidence="11">Fucosyltransferase</fullName>
        <ecNumber evidence="11">2.4.1.-</ecNumber>
    </recommendedName>
</protein>
<evidence type="ECO:0000256" key="1">
    <source>
        <dbReference type="ARBA" id="ARBA00004922"/>
    </source>
</evidence>
<organism evidence="14 15">
    <name type="scientific">Pomacea canaliculata</name>
    <name type="common">Golden apple snail</name>
    <dbReference type="NCBI Taxonomy" id="400727"/>
    <lineage>
        <taxon>Eukaryota</taxon>
        <taxon>Metazoa</taxon>
        <taxon>Spiralia</taxon>
        <taxon>Lophotrochozoa</taxon>
        <taxon>Mollusca</taxon>
        <taxon>Gastropoda</taxon>
        <taxon>Caenogastropoda</taxon>
        <taxon>Architaenioglossa</taxon>
        <taxon>Ampullarioidea</taxon>
        <taxon>Ampullariidae</taxon>
        <taxon>Pomacea</taxon>
    </lineage>
</organism>
<evidence type="ECO:0000313" key="14">
    <source>
        <dbReference type="EMBL" id="PVD39373.1"/>
    </source>
</evidence>
<dbReference type="Pfam" id="PF17039">
    <property type="entry name" value="Glyco_tran_10_N"/>
    <property type="match status" value="1"/>
</dbReference>
<evidence type="ECO:0000256" key="11">
    <source>
        <dbReference type="RuleBase" id="RU003832"/>
    </source>
</evidence>
<dbReference type="PANTHER" id="PTHR11929">
    <property type="entry name" value="ALPHA- 1,3 -FUCOSYLTRANSFERASE"/>
    <property type="match status" value="1"/>
</dbReference>
<keyword evidence="9" id="KW-0325">Glycoprotein</keyword>
<keyword evidence="3 11" id="KW-0328">Glycosyltransferase</keyword>
<dbReference type="FunFam" id="3.40.50.11660:FF:000002">
    <property type="entry name" value="Alpha-(1,3)-fucosyltransferase"/>
    <property type="match status" value="1"/>
</dbReference>
<dbReference type="SUPFAM" id="SSF53756">
    <property type="entry name" value="UDP-Glycosyltransferase/glycogen phosphorylase"/>
    <property type="match status" value="1"/>
</dbReference>
<comment type="subcellular location">
    <subcellularLocation>
        <location evidence="10">Endomembrane system</location>
        <topology evidence="10">Single-pass type II membrane protein</topology>
    </subcellularLocation>
    <subcellularLocation>
        <location evidence="11">Golgi apparatus</location>
        <location evidence="11">Golgi stack membrane</location>
        <topology evidence="11">Single-pass type II membrane protein</topology>
    </subcellularLocation>
</comment>
<dbReference type="PANTHER" id="PTHR11929:SF194">
    <property type="entry name" value="ALPHA-(1,3)-FUCOSYLTRANSFERASE 10"/>
    <property type="match status" value="1"/>
</dbReference>